<gene>
    <name evidence="1" type="ORF">J2W43_003529</name>
</gene>
<proteinExistence type="predicted"/>
<dbReference type="AlphaFoldDB" id="A0AAW8MEL9"/>
<reference evidence="1" key="1">
    <citation type="submission" date="2023-07" db="EMBL/GenBank/DDBJ databases">
        <title>Sorghum-associated microbial communities from plants grown in Nebraska, USA.</title>
        <authorList>
            <person name="Schachtman D."/>
        </authorList>
    </citation>
    <scope>NUCLEOTIDE SEQUENCE</scope>
    <source>
        <strain evidence="1">3432</strain>
    </source>
</reference>
<name>A0AAW8MEL9_9PSED</name>
<evidence type="ECO:0008006" key="3">
    <source>
        <dbReference type="Google" id="ProtNLM"/>
    </source>
</evidence>
<sequence>MTDEQWVGWWCCTWRWMHPKWKSSVREQWGIDFDVCMGVWRSRHDALLTLLGIPPSAPPEPEPNVIEWLSLTEAQRLQALALVRAICLAAPNDQLSDEQWSWCRGVAKALRPGLWLNENVTDPRAILAGWLGERCWSRLRLLWPPEEVPEPAFNVPARKLDALWRSVLWRVRA</sequence>
<accession>A0AAW8MEL9</accession>
<protein>
    <recommendedName>
        <fullName evidence="3">Type III secretion protein</fullName>
    </recommendedName>
</protein>
<evidence type="ECO:0000313" key="2">
    <source>
        <dbReference type="Proteomes" id="UP001252613"/>
    </source>
</evidence>
<comment type="caution">
    <text evidence="1">The sequence shown here is derived from an EMBL/GenBank/DDBJ whole genome shotgun (WGS) entry which is preliminary data.</text>
</comment>
<dbReference type="Proteomes" id="UP001252613">
    <property type="component" value="Unassembled WGS sequence"/>
</dbReference>
<organism evidence="1 2">
    <name type="scientific">Pseudomonas brassicacearum</name>
    <dbReference type="NCBI Taxonomy" id="930166"/>
    <lineage>
        <taxon>Bacteria</taxon>
        <taxon>Pseudomonadati</taxon>
        <taxon>Pseudomonadota</taxon>
        <taxon>Gammaproteobacteria</taxon>
        <taxon>Pseudomonadales</taxon>
        <taxon>Pseudomonadaceae</taxon>
        <taxon>Pseudomonas</taxon>
    </lineage>
</organism>
<evidence type="ECO:0000313" key="1">
    <source>
        <dbReference type="EMBL" id="MDR6959532.1"/>
    </source>
</evidence>
<dbReference type="EMBL" id="JAVDVC010000006">
    <property type="protein sequence ID" value="MDR6959532.1"/>
    <property type="molecule type" value="Genomic_DNA"/>
</dbReference>